<reference evidence="1" key="1">
    <citation type="submission" date="2022-06" db="EMBL/GenBank/DDBJ databases">
        <title>Draft genome sequences of Pragia fontium str. JCM24417.</title>
        <authorList>
            <person name="Wakabayashi Y."/>
            <person name="Kojima K."/>
        </authorList>
    </citation>
    <scope>NUCLEOTIDE SEQUENCE</scope>
    <source>
        <strain evidence="1">JCM 24417</strain>
    </source>
</reference>
<accession>A0ABQ5LFZ8</accession>
<dbReference type="EMBL" id="BRLJ01000001">
    <property type="protein sequence ID" value="GKX62269.1"/>
    <property type="molecule type" value="Genomic_DNA"/>
</dbReference>
<sequence>MRSEEATITELNTTAVFVSTSLFGASIFGTPLLSSEFNVCICVSDVPERHPEIRSAHKTE</sequence>
<comment type="caution">
    <text evidence="1">The sequence shown here is derived from an EMBL/GenBank/DDBJ whole genome shotgun (WGS) entry which is preliminary data.</text>
</comment>
<protein>
    <submittedName>
        <fullName evidence="1">Uncharacterized protein</fullName>
    </submittedName>
</protein>
<gene>
    <name evidence="1" type="ORF">SOASR032_08380</name>
</gene>
<dbReference type="Proteomes" id="UP001059610">
    <property type="component" value="Unassembled WGS sequence"/>
</dbReference>
<name>A0ABQ5LFZ8_9GAMM</name>
<organism evidence="1 2">
    <name type="scientific">Pragia fontium</name>
    <dbReference type="NCBI Taxonomy" id="82985"/>
    <lineage>
        <taxon>Bacteria</taxon>
        <taxon>Pseudomonadati</taxon>
        <taxon>Pseudomonadota</taxon>
        <taxon>Gammaproteobacteria</taxon>
        <taxon>Enterobacterales</taxon>
        <taxon>Budviciaceae</taxon>
        <taxon>Pragia</taxon>
    </lineage>
</organism>
<keyword evidence="2" id="KW-1185">Reference proteome</keyword>
<evidence type="ECO:0000313" key="1">
    <source>
        <dbReference type="EMBL" id="GKX62269.1"/>
    </source>
</evidence>
<proteinExistence type="predicted"/>
<evidence type="ECO:0000313" key="2">
    <source>
        <dbReference type="Proteomes" id="UP001059610"/>
    </source>
</evidence>